<evidence type="ECO:0000256" key="3">
    <source>
        <dbReference type="ARBA" id="ARBA00022741"/>
    </source>
</evidence>
<dbReference type="InterPro" id="IPR000608">
    <property type="entry name" value="UBC"/>
</dbReference>
<feature type="domain" description="UBC core" evidence="6">
    <location>
        <begin position="60"/>
        <end position="220"/>
    </location>
</feature>
<dbReference type="EMBL" id="BT087279">
    <property type="protein sequence ID" value="ACR37632.1"/>
    <property type="molecule type" value="mRNA"/>
</dbReference>
<dbReference type="CDD" id="cd23837">
    <property type="entry name" value="UBCc_UBE2O"/>
    <property type="match status" value="1"/>
</dbReference>
<reference evidence="7" key="1">
    <citation type="journal article" date="2009" name="PLoS Genet.">
        <title>Sequencing, mapping, and analysis of 27,455 maize full-length cDNAs.</title>
        <authorList>
            <person name="Soderlund C."/>
            <person name="Descour A."/>
            <person name="Kudrna D."/>
            <person name="Bomhoff M."/>
            <person name="Boyd L."/>
            <person name="Currie J."/>
            <person name="Angelova A."/>
            <person name="Collura K."/>
            <person name="Wissotski M."/>
            <person name="Ashley E."/>
            <person name="Morrow D."/>
            <person name="Fernandes J."/>
            <person name="Walbot V."/>
            <person name="Yu Y."/>
        </authorList>
    </citation>
    <scope>NUCLEOTIDE SEQUENCE</scope>
    <source>
        <strain evidence="7">B73</strain>
    </source>
</reference>
<dbReference type="PANTHER" id="PTHR46116">
    <property type="entry name" value="(E3-INDEPENDENT) E2 UBIQUITIN-CONJUGATING ENZYME"/>
    <property type="match status" value="1"/>
</dbReference>
<keyword evidence="4" id="KW-0833">Ubl conjugation pathway</keyword>
<organism evidence="7">
    <name type="scientific">Zea mays</name>
    <name type="common">Maize</name>
    <dbReference type="NCBI Taxonomy" id="4577"/>
    <lineage>
        <taxon>Eukaryota</taxon>
        <taxon>Viridiplantae</taxon>
        <taxon>Streptophyta</taxon>
        <taxon>Embryophyta</taxon>
        <taxon>Tracheophyta</taxon>
        <taxon>Spermatophyta</taxon>
        <taxon>Magnoliopsida</taxon>
        <taxon>Liliopsida</taxon>
        <taxon>Poales</taxon>
        <taxon>Poaceae</taxon>
        <taxon>PACMAD clade</taxon>
        <taxon>Panicoideae</taxon>
        <taxon>Andropogonodae</taxon>
        <taxon>Andropogoneae</taxon>
        <taxon>Tripsacinae</taxon>
        <taxon>Zea</taxon>
    </lineage>
</organism>
<dbReference type="PROSITE" id="PS50127">
    <property type="entry name" value="UBC_2"/>
    <property type="match status" value="1"/>
</dbReference>
<evidence type="ECO:0000256" key="1">
    <source>
        <dbReference type="ARBA" id="ARBA00012486"/>
    </source>
</evidence>
<dbReference type="GO" id="GO:0005524">
    <property type="term" value="F:ATP binding"/>
    <property type="evidence" value="ECO:0007669"/>
    <property type="project" value="UniProtKB-KW"/>
</dbReference>
<dbReference type="ExpressionAtlas" id="C4J8Y2">
    <property type="expression patterns" value="baseline and differential"/>
</dbReference>
<dbReference type="FunFam" id="3.10.110.10:FF:000028">
    <property type="entry name" value="Probable ubiquitin-conjugating enzyme E2 23"/>
    <property type="match status" value="1"/>
</dbReference>
<dbReference type="AlphaFoldDB" id="C4J8Y2"/>
<dbReference type="Pfam" id="PF00179">
    <property type="entry name" value="UQ_con"/>
    <property type="match status" value="1"/>
</dbReference>
<dbReference type="SUPFAM" id="SSF54495">
    <property type="entry name" value="UBC-like"/>
    <property type="match status" value="1"/>
</dbReference>
<keyword evidence="3" id="KW-0547">Nucleotide-binding</keyword>
<dbReference type="InterPro" id="IPR016135">
    <property type="entry name" value="UBQ-conjugating_enzyme/RWD"/>
</dbReference>
<dbReference type="EC" id="2.3.2.23" evidence="1"/>
<evidence type="ECO:0000256" key="2">
    <source>
        <dbReference type="ARBA" id="ARBA00022679"/>
    </source>
</evidence>
<evidence type="ECO:0000256" key="5">
    <source>
        <dbReference type="ARBA" id="ARBA00022840"/>
    </source>
</evidence>
<dbReference type="PANTHER" id="PTHR46116:SF15">
    <property type="entry name" value="(E3-INDEPENDENT) E2 UBIQUITIN-CONJUGATING ENZYME"/>
    <property type="match status" value="1"/>
</dbReference>
<accession>C4J8Y2</accession>
<dbReference type="Gene3D" id="3.10.110.10">
    <property type="entry name" value="Ubiquitin Conjugating Enzyme"/>
    <property type="match status" value="1"/>
</dbReference>
<evidence type="ECO:0000259" key="6">
    <source>
        <dbReference type="PROSITE" id="PS50127"/>
    </source>
</evidence>
<name>C4J8Y2_MAIZE</name>
<protein>
    <recommendedName>
        <fullName evidence="1">E2 ubiquitin-conjugating enzyme</fullName>
        <ecNumber evidence="1">2.3.2.23</ecNumber>
    </recommendedName>
</protein>
<proteinExistence type="evidence at transcript level"/>
<dbReference type="SMART" id="SM00212">
    <property type="entry name" value="UBCc"/>
    <property type="match status" value="1"/>
</dbReference>
<sequence length="303" mass="34205">MAEMQPCAEETPKEEQIVKFVAQIDKPILSSEDAISKRFDVVTDCLDHHFVKENGHVTRGWLKKVRLEWNILQNDLPDGIHVRVYEERMDLLRACIVGAPGTPYHDNLFFFDIFFPPDYPHEPPSVHYHSGGLRLNPNLYESGKVCLSLLKTWTGTGNEVWNAESSTVLQLLLSLQALVLNEKPYFNEAGYDKFVGKADGEKNSITYNENAFLLSCKSMMYVLRKPPKHFETLVKEHFTCRAPHILDACEAYLGGDLVGHAHDKAYVAEDGNKNCSTGFKIMLGKLLPKLVTAFCEAGITSDR</sequence>
<dbReference type="GO" id="GO:0061631">
    <property type="term" value="F:ubiquitin conjugating enzyme activity"/>
    <property type="evidence" value="ECO:0007669"/>
    <property type="project" value="UniProtKB-EC"/>
</dbReference>
<keyword evidence="5" id="KW-0067">ATP-binding</keyword>
<keyword evidence="2" id="KW-0808">Transferase</keyword>
<evidence type="ECO:0000313" key="7">
    <source>
        <dbReference type="EMBL" id="ACR37632.1"/>
    </source>
</evidence>
<evidence type="ECO:0000256" key="4">
    <source>
        <dbReference type="ARBA" id="ARBA00022786"/>
    </source>
</evidence>